<evidence type="ECO:0000313" key="3">
    <source>
        <dbReference type="Proteomes" id="UP001189429"/>
    </source>
</evidence>
<protein>
    <submittedName>
        <fullName evidence="2">Uncharacterized protein</fullName>
    </submittedName>
</protein>
<feature type="compositionally biased region" description="Basic residues" evidence="1">
    <location>
        <begin position="1176"/>
        <end position="1185"/>
    </location>
</feature>
<organism evidence="2 3">
    <name type="scientific">Prorocentrum cordatum</name>
    <dbReference type="NCBI Taxonomy" id="2364126"/>
    <lineage>
        <taxon>Eukaryota</taxon>
        <taxon>Sar</taxon>
        <taxon>Alveolata</taxon>
        <taxon>Dinophyceae</taxon>
        <taxon>Prorocentrales</taxon>
        <taxon>Prorocentraceae</taxon>
        <taxon>Prorocentrum</taxon>
    </lineage>
</organism>
<comment type="caution">
    <text evidence="2">The sequence shown here is derived from an EMBL/GenBank/DDBJ whole genome shotgun (WGS) entry which is preliminary data.</text>
</comment>
<sequence>MTIDQEFRSTQEQLAAEAGVQTQYRPMREVLNVEGSDSMQTKKSNNMSGYEKVWTDCGDDMGSIDLEVQDMWMDGVTTDLHQQSWQLDGVHHEMDWSSALHFSCEGGMWYGNDQAEELTTRIPGKRVNEIYLTFDNLGSMLQYWLADAQQHRFTDIAEIMGAVRHWCMRYDGYDAKEHEIEMKVKTLNLRTHLVLNGEVDDLVNLKKQPRRQLLHLLRQQLLLRLPDEGGLKRALTPGSEADDKYDDNLELAMDAYAALNCCDEEVLEGYVLVHRYDNMGCYTEAVIEREMNILTPDELKKYARDVAEACLLELQRWCGMGMFNRMARKTATNLVDSRWVLKWKLIGGVRKIKASEITEVLDMNKPGFGTKDAPWSWSMALTETLVEARWQPARADTQLYIKHRKAKNDDGNCPITGKPYVKNGVVPLGVLATHVDDFKGACEEDTRTELFQRLEAKYGKCELIEAPFECVGIQHRQDPKTMECTMDQNHYVTQLKPIPTTMFEKQNDTDKANDEQAKVNRGTFSAEFNNAIEATEYGMLLNGFMTVVDPGGFLNGQMEDINKRTVTLLELPRQIDEVDLGVNAGLQPLASSGAPRPREPHARRRPRRGGLDMDVNVRVLHIAEDAERVLFGAGCAYLLLGVCAALRSSARTSGLPQWLAALLRRARRAPEPGKEDGGSDVAEQELKKKKLKLAKQLLAHAHFGGMVSIAAQWFGGTLPTSFLQKGCSLANSVILMVLWIAPSSVTQESVDWIYSAMMAILSFTVSPLAVYADTVLVFSNATWVVALGLSVVNLKPWLNACWIFAINAMACFNLAVGERGCDECASADPFRGALQLLTISVLSVLCLAAVDRLLHQLTQLELDAYSSRNELAAAQSVLRSVCDVVVEVDDMLRLRMDSPELRNMLFLNQNRSLQHEDVRNFLASAEDGAKFHEHTTSTGQPGGEQPRLSVAFHVSMRDSAWITLEVEVFVVRFSNREGQDSYLVGIREQSDSELRGGSCQREPRRGLGPAALAPTITRGVPKREAAEQGAEARLARSVSSSSVGSSSYEVLQGAELSAWVDLMSPEWQIVGVTDALKQCIGLAEEEVDFLPLVSGGQREKLISFVQDLHFHNPGGDAPTTFEEPLHFRTLHMHRLNLRMRASLGLDWLPAPSQTPEASHVIRMSLGEVSWLSGGRRSSRGRRAPRRSPGALRGATT</sequence>
<accession>A0ABN9T224</accession>
<dbReference type="EMBL" id="CAUYUJ010014261">
    <property type="protein sequence ID" value="CAK0839008.1"/>
    <property type="molecule type" value="Genomic_DNA"/>
</dbReference>
<proteinExistence type="predicted"/>
<gene>
    <name evidence="2" type="ORF">PCOR1329_LOCUS34802</name>
</gene>
<evidence type="ECO:0000313" key="2">
    <source>
        <dbReference type="EMBL" id="CAK0839008.1"/>
    </source>
</evidence>
<feature type="compositionally biased region" description="Low complexity" evidence="1">
    <location>
        <begin position="1186"/>
        <end position="1196"/>
    </location>
</feature>
<keyword evidence="3" id="KW-1185">Reference proteome</keyword>
<feature type="region of interest" description="Disordered" evidence="1">
    <location>
        <begin position="1172"/>
        <end position="1196"/>
    </location>
</feature>
<dbReference type="Proteomes" id="UP001189429">
    <property type="component" value="Unassembled WGS sequence"/>
</dbReference>
<name>A0ABN9T224_9DINO</name>
<feature type="region of interest" description="Disordered" evidence="1">
    <location>
        <begin position="586"/>
        <end position="609"/>
    </location>
</feature>
<reference evidence="2" key="1">
    <citation type="submission" date="2023-10" db="EMBL/GenBank/DDBJ databases">
        <authorList>
            <person name="Chen Y."/>
            <person name="Shah S."/>
            <person name="Dougan E. K."/>
            <person name="Thang M."/>
            <person name="Chan C."/>
        </authorList>
    </citation>
    <scope>NUCLEOTIDE SEQUENCE [LARGE SCALE GENOMIC DNA]</scope>
</reference>
<evidence type="ECO:0000256" key="1">
    <source>
        <dbReference type="SAM" id="MobiDB-lite"/>
    </source>
</evidence>